<name>A0A087DAA7_9BIFI</name>
<comment type="caution">
    <text evidence="2">The sequence shown here is derived from an EMBL/GenBank/DDBJ whole genome shotgun (WGS) entry which is preliminary data.</text>
</comment>
<dbReference type="RefSeq" id="WP_033891089.1">
    <property type="nucleotide sequence ID" value="NZ_JDUT01000010.1"/>
</dbReference>
<protein>
    <submittedName>
        <fullName evidence="2">Uncharacterized protein</fullName>
    </submittedName>
</protein>
<sequence>MNSLDEFIAQARAGHAPLTAADRESIANHRKYLERKAKDPDYWTRKRRKERKARKEQKS</sequence>
<gene>
    <name evidence="2" type="ORF">BISA_0857</name>
</gene>
<feature type="compositionally biased region" description="Basic residues" evidence="1">
    <location>
        <begin position="45"/>
        <end position="59"/>
    </location>
</feature>
<feature type="region of interest" description="Disordered" evidence="1">
    <location>
        <begin position="31"/>
        <end position="59"/>
    </location>
</feature>
<proteinExistence type="predicted"/>
<accession>A0A087DAA7</accession>
<dbReference type="AlphaFoldDB" id="A0A087DAA7"/>
<dbReference type="STRING" id="1437607.BISA_0857"/>
<dbReference type="EMBL" id="JGZN01000008">
    <property type="protein sequence ID" value="KFI92457.1"/>
    <property type="molecule type" value="Genomic_DNA"/>
</dbReference>
<evidence type="ECO:0000313" key="3">
    <source>
        <dbReference type="Proteomes" id="UP000029066"/>
    </source>
</evidence>
<evidence type="ECO:0000313" key="2">
    <source>
        <dbReference type="EMBL" id="KFI92457.1"/>
    </source>
</evidence>
<dbReference type="Proteomes" id="UP000029066">
    <property type="component" value="Unassembled WGS sequence"/>
</dbReference>
<reference evidence="2 3" key="1">
    <citation type="submission" date="2014-03" db="EMBL/GenBank/DDBJ databases">
        <title>Genomics of Bifidobacteria.</title>
        <authorList>
            <person name="Ventura M."/>
            <person name="Milani C."/>
            <person name="Lugli G.A."/>
        </authorList>
    </citation>
    <scope>NUCLEOTIDE SEQUENCE [LARGE SCALE GENOMIC DNA]</scope>
    <source>
        <strain evidence="2 3">DSM 23967</strain>
    </source>
</reference>
<evidence type="ECO:0000256" key="1">
    <source>
        <dbReference type="SAM" id="MobiDB-lite"/>
    </source>
</evidence>
<organism evidence="2 3">
    <name type="scientific">Bifidobacterium saguini DSM 23967</name>
    <dbReference type="NCBI Taxonomy" id="1437607"/>
    <lineage>
        <taxon>Bacteria</taxon>
        <taxon>Bacillati</taxon>
        <taxon>Actinomycetota</taxon>
        <taxon>Actinomycetes</taxon>
        <taxon>Bifidobacteriales</taxon>
        <taxon>Bifidobacteriaceae</taxon>
        <taxon>Bifidobacterium</taxon>
    </lineage>
</organism>
<feature type="compositionally biased region" description="Basic and acidic residues" evidence="1">
    <location>
        <begin position="34"/>
        <end position="44"/>
    </location>
</feature>